<feature type="domain" description="Glycosyl transferase family 1" evidence="1">
    <location>
        <begin position="204"/>
        <end position="358"/>
    </location>
</feature>
<organism evidence="3 4">
    <name type="scientific">Riemerella anatipestifer</name>
    <name type="common">Moraxella anatipestifer</name>
    <dbReference type="NCBI Taxonomy" id="34085"/>
    <lineage>
        <taxon>Bacteria</taxon>
        <taxon>Pseudomonadati</taxon>
        <taxon>Bacteroidota</taxon>
        <taxon>Flavobacteriia</taxon>
        <taxon>Flavobacteriales</taxon>
        <taxon>Weeksellaceae</taxon>
        <taxon>Riemerella</taxon>
    </lineage>
</organism>
<name>A0AAP6HG59_RIEAN</name>
<dbReference type="EMBL" id="JAQZHK010000003">
    <property type="protein sequence ID" value="MDY3512680.1"/>
    <property type="molecule type" value="Genomic_DNA"/>
</dbReference>
<keyword evidence="3" id="KW-0808">Transferase</keyword>
<evidence type="ECO:0000259" key="2">
    <source>
        <dbReference type="Pfam" id="PF13439"/>
    </source>
</evidence>
<evidence type="ECO:0000259" key="1">
    <source>
        <dbReference type="Pfam" id="PF00534"/>
    </source>
</evidence>
<dbReference type="PANTHER" id="PTHR12526">
    <property type="entry name" value="GLYCOSYLTRANSFERASE"/>
    <property type="match status" value="1"/>
</dbReference>
<dbReference type="Pfam" id="PF00534">
    <property type="entry name" value="Glycos_transf_1"/>
    <property type="match status" value="1"/>
</dbReference>
<dbReference type="InterPro" id="IPR001296">
    <property type="entry name" value="Glyco_trans_1"/>
</dbReference>
<evidence type="ECO:0000313" key="4">
    <source>
        <dbReference type="Proteomes" id="UP001284033"/>
    </source>
</evidence>
<comment type="caution">
    <text evidence="3">The sequence shown here is derived from an EMBL/GenBank/DDBJ whole genome shotgun (WGS) entry which is preliminary data.</text>
</comment>
<dbReference type="RefSeq" id="WP_154469297.1">
    <property type="nucleotide sequence ID" value="NZ_CP121210.1"/>
</dbReference>
<evidence type="ECO:0000313" key="3">
    <source>
        <dbReference type="EMBL" id="MDY3512680.1"/>
    </source>
</evidence>
<dbReference type="GO" id="GO:0016757">
    <property type="term" value="F:glycosyltransferase activity"/>
    <property type="evidence" value="ECO:0007669"/>
    <property type="project" value="UniProtKB-KW"/>
</dbReference>
<protein>
    <submittedName>
        <fullName evidence="3">Glycosyltransferase</fullName>
        <ecNumber evidence="3">2.4.-.-</ecNumber>
    </submittedName>
</protein>
<dbReference type="Gene3D" id="3.40.50.2000">
    <property type="entry name" value="Glycogen Phosphorylase B"/>
    <property type="match status" value="2"/>
</dbReference>
<reference evidence="3" key="1">
    <citation type="submission" date="2023-01" db="EMBL/GenBank/DDBJ databases">
        <title>Genome-based studies on antimicrobial resistance profiles of Riemerella anatipestifer in China, 1994 to 2021.</title>
        <authorList>
            <person name="Yang Z."/>
            <person name="Zhu D."/>
        </authorList>
    </citation>
    <scope>NUCLEOTIDE SEQUENCE</scope>
    <source>
        <strain evidence="3">RCAD1218</strain>
    </source>
</reference>
<gene>
    <name evidence="3" type="ORF">PG303_05560</name>
</gene>
<dbReference type="Pfam" id="PF13439">
    <property type="entry name" value="Glyco_transf_4"/>
    <property type="match status" value="1"/>
</dbReference>
<dbReference type="SUPFAM" id="SSF53756">
    <property type="entry name" value="UDP-Glycosyltransferase/glycogen phosphorylase"/>
    <property type="match status" value="1"/>
</dbReference>
<proteinExistence type="predicted"/>
<accession>A0AAP6HG59</accession>
<dbReference type="AlphaFoldDB" id="A0AAP6HG59"/>
<sequence length="381" mass="44354">MDGKGKKVLLVYYKLFKPGGVAKVMTTLANELVAEGYKVEILLLMSPRPNFYPLNENVKIHHIDTFSHWAWKICEFNVKWLRFIPKIHNINAYIHHIGVYLMLKKWLKKNHQNYDTIISCWYKLSSFIGVMGREIAKKTIAWEHMSFTSMGKFYSALAKRYYKNLKCIIATNKPGEKYYLSIGKRSQTIYNIMDASFEKLNYIPFAEKKNVIALVARLDAEKNVEEFIEIISEINLPERWGVRIMGDGTCREKIQYKITHHNLADKVRLMGTGNLDDVKNLIIESKICCLTSTAEALPTILIQAMFCSNVLIAYDCNYGPSDIINENNGFLIPLKNKESFREKLQYLLDNPVDLERLSHSSYMEAQKWKKDKILEQWKKII</sequence>
<dbReference type="EC" id="2.4.-.-" evidence="3"/>
<dbReference type="Proteomes" id="UP001284033">
    <property type="component" value="Unassembled WGS sequence"/>
</dbReference>
<feature type="domain" description="Glycosyltransferase subfamily 4-like N-terminal" evidence="2">
    <location>
        <begin position="18"/>
        <end position="195"/>
    </location>
</feature>
<dbReference type="InterPro" id="IPR028098">
    <property type="entry name" value="Glyco_trans_4-like_N"/>
</dbReference>
<dbReference type="PANTHER" id="PTHR12526:SF630">
    <property type="entry name" value="GLYCOSYLTRANSFERASE"/>
    <property type="match status" value="1"/>
</dbReference>
<keyword evidence="3" id="KW-0328">Glycosyltransferase</keyword>